<organism evidence="2 3">
    <name type="scientific">Dictyostelium discoideum</name>
    <name type="common">Social amoeba</name>
    <dbReference type="NCBI Taxonomy" id="44689"/>
    <lineage>
        <taxon>Eukaryota</taxon>
        <taxon>Amoebozoa</taxon>
        <taxon>Evosea</taxon>
        <taxon>Eumycetozoa</taxon>
        <taxon>Dictyostelia</taxon>
        <taxon>Dictyosteliales</taxon>
        <taxon>Dictyosteliaceae</taxon>
        <taxon>Dictyostelium</taxon>
    </lineage>
</organism>
<proteinExistence type="predicted"/>
<dbReference type="PaxDb" id="44689-DDB0190333"/>
<feature type="compositionally biased region" description="Basic residues" evidence="1">
    <location>
        <begin position="1"/>
        <end position="12"/>
    </location>
</feature>
<dbReference type="KEGG" id="ddi:DDB_G0269524"/>
<dbReference type="Proteomes" id="UP000002195">
    <property type="component" value="Unassembled WGS sequence"/>
</dbReference>
<dbReference type="AlphaFoldDB" id="Q55DT9"/>
<dbReference type="InParanoid" id="Q55DT9"/>
<evidence type="ECO:0000256" key="1">
    <source>
        <dbReference type="SAM" id="MobiDB-lite"/>
    </source>
</evidence>
<evidence type="ECO:0000313" key="3">
    <source>
        <dbReference type="Proteomes" id="UP000002195"/>
    </source>
</evidence>
<protein>
    <submittedName>
        <fullName evidence="2">Uncharacterized protein</fullName>
    </submittedName>
</protein>
<sequence length="43" mass="5292">MNYTMKNKKKNQLKNQKQLQNYQRNQNSKLDEGNDDMVEDLRF</sequence>
<dbReference type="SMR" id="Q55DT9"/>
<dbReference type="HOGENOM" id="CLU_3243254_0_0_1"/>
<feature type="region of interest" description="Disordered" evidence="1">
    <location>
        <begin position="1"/>
        <end position="43"/>
    </location>
</feature>
<dbReference type="EMBL" id="AAFI02000005">
    <property type="protein sequence ID" value="EAL72112.1"/>
    <property type="molecule type" value="Genomic_DNA"/>
</dbReference>
<dbReference type="GeneID" id="8616989"/>
<feature type="compositionally biased region" description="Acidic residues" evidence="1">
    <location>
        <begin position="33"/>
        <end position="43"/>
    </location>
</feature>
<evidence type="ECO:0000313" key="2">
    <source>
        <dbReference type="EMBL" id="EAL72112.1"/>
    </source>
</evidence>
<feature type="compositionally biased region" description="Low complexity" evidence="1">
    <location>
        <begin position="13"/>
        <end position="27"/>
    </location>
</feature>
<dbReference type="RefSeq" id="XP_646042.1">
    <property type="nucleotide sequence ID" value="XM_640950.1"/>
</dbReference>
<comment type="caution">
    <text evidence="2">The sequence shown here is derived from an EMBL/GenBank/DDBJ whole genome shotgun (WGS) entry which is preliminary data.</text>
</comment>
<name>Q55DT9_DICDI</name>
<keyword evidence="3" id="KW-1185">Reference proteome</keyword>
<gene>
    <name evidence="2" type="ORF">DDB_G0269524</name>
</gene>
<accession>Q55DT9</accession>
<reference evidence="2 3" key="1">
    <citation type="journal article" date="2005" name="Nature">
        <title>The genome of the social amoeba Dictyostelium discoideum.</title>
        <authorList>
            <consortium name="The Dictyostelium discoideum Sequencing Consortium"/>
            <person name="Eichinger L."/>
            <person name="Pachebat J.A."/>
            <person name="Glockner G."/>
            <person name="Rajandream M.A."/>
            <person name="Sucgang R."/>
            <person name="Berriman M."/>
            <person name="Song J."/>
            <person name="Olsen R."/>
            <person name="Szafranski K."/>
            <person name="Xu Q."/>
            <person name="Tunggal B."/>
            <person name="Kummerfeld S."/>
            <person name="Madera M."/>
            <person name="Konfortov B.A."/>
            <person name="Rivero F."/>
            <person name="Bankier A.T."/>
            <person name="Lehmann R."/>
            <person name="Hamlin N."/>
            <person name="Davies R."/>
            <person name="Gaudet P."/>
            <person name="Fey P."/>
            <person name="Pilcher K."/>
            <person name="Chen G."/>
            <person name="Saunders D."/>
            <person name="Sodergren E."/>
            <person name="Davis P."/>
            <person name="Kerhornou A."/>
            <person name="Nie X."/>
            <person name="Hall N."/>
            <person name="Anjard C."/>
            <person name="Hemphill L."/>
            <person name="Bason N."/>
            <person name="Farbrother P."/>
            <person name="Desany B."/>
            <person name="Just E."/>
            <person name="Morio T."/>
            <person name="Rost R."/>
            <person name="Churcher C."/>
            <person name="Cooper J."/>
            <person name="Haydock S."/>
            <person name="van Driessche N."/>
            <person name="Cronin A."/>
            <person name="Goodhead I."/>
            <person name="Muzny D."/>
            <person name="Mourier T."/>
            <person name="Pain A."/>
            <person name="Lu M."/>
            <person name="Harper D."/>
            <person name="Lindsay R."/>
            <person name="Hauser H."/>
            <person name="James K."/>
            <person name="Quiles M."/>
            <person name="Madan Babu M."/>
            <person name="Saito T."/>
            <person name="Buchrieser C."/>
            <person name="Wardroper A."/>
            <person name="Felder M."/>
            <person name="Thangavelu M."/>
            <person name="Johnson D."/>
            <person name="Knights A."/>
            <person name="Loulseged H."/>
            <person name="Mungall K."/>
            <person name="Oliver K."/>
            <person name="Price C."/>
            <person name="Quail M.A."/>
            <person name="Urushihara H."/>
            <person name="Hernandez J."/>
            <person name="Rabbinowitsch E."/>
            <person name="Steffen D."/>
            <person name="Sanders M."/>
            <person name="Ma J."/>
            <person name="Kohara Y."/>
            <person name="Sharp S."/>
            <person name="Simmonds M."/>
            <person name="Spiegler S."/>
            <person name="Tivey A."/>
            <person name="Sugano S."/>
            <person name="White B."/>
            <person name="Walker D."/>
            <person name="Woodward J."/>
            <person name="Winckler T."/>
            <person name="Tanaka Y."/>
            <person name="Shaulsky G."/>
            <person name="Schleicher M."/>
            <person name="Weinstock G."/>
            <person name="Rosenthal A."/>
            <person name="Cox E.C."/>
            <person name="Chisholm R.L."/>
            <person name="Gibbs R."/>
            <person name="Loomis W.F."/>
            <person name="Platzer M."/>
            <person name="Kay R.R."/>
            <person name="Williams J."/>
            <person name="Dear P.H."/>
            <person name="Noegel A.A."/>
            <person name="Barrell B."/>
            <person name="Kuspa A."/>
        </authorList>
    </citation>
    <scope>NUCLEOTIDE SEQUENCE [LARGE SCALE GENOMIC DNA]</scope>
    <source>
        <strain evidence="2 3">AX4</strain>
    </source>
</reference>